<accession>A0A6G7VDK6</accession>
<dbReference type="GO" id="GO:0016787">
    <property type="term" value="F:hydrolase activity"/>
    <property type="evidence" value="ECO:0007669"/>
    <property type="project" value="UniProtKB-KW"/>
</dbReference>
<dbReference type="Gene3D" id="3.20.110.20">
    <property type="match status" value="1"/>
</dbReference>
<evidence type="ECO:0000256" key="2">
    <source>
        <dbReference type="ARBA" id="ARBA00023277"/>
    </source>
</evidence>
<protein>
    <submittedName>
        <fullName evidence="4">Glycoside hydrolase family 57</fullName>
    </submittedName>
</protein>
<gene>
    <name evidence="4" type="ORF">GWK36_09355</name>
</gene>
<dbReference type="AlphaFoldDB" id="A0A6G7VDK6"/>
<dbReference type="Proteomes" id="UP000502699">
    <property type="component" value="Chromosome"/>
</dbReference>
<feature type="domain" description="Glycoside hydrolase family 57 N-terminal" evidence="3">
    <location>
        <begin position="37"/>
        <end position="247"/>
    </location>
</feature>
<comment type="similarity">
    <text evidence="1">Belongs to the glycosyl hydrolase 57 family.</text>
</comment>
<dbReference type="Pfam" id="PF03065">
    <property type="entry name" value="Glyco_hydro_57"/>
    <property type="match status" value="1"/>
</dbReference>
<evidence type="ECO:0000313" key="5">
    <source>
        <dbReference type="Proteomes" id="UP000502699"/>
    </source>
</evidence>
<dbReference type="PANTHER" id="PTHR36306">
    <property type="entry name" value="ALPHA-AMYLASE-RELATED-RELATED"/>
    <property type="match status" value="1"/>
</dbReference>
<dbReference type="GO" id="GO:0005975">
    <property type="term" value="P:carbohydrate metabolic process"/>
    <property type="evidence" value="ECO:0007669"/>
    <property type="project" value="InterPro"/>
</dbReference>
<evidence type="ECO:0000259" key="3">
    <source>
        <dbReference type="Pfam" id="PF03065"/>
    </source>
</evidence>
<reference evidence="5" key="1">
    <citation type="submission" date="2020-01" db="EMBL/GenBank/DDBJ databases">
        <title>Caldichromatium gen. nov., sp. nov., a thermophilic purple sulfur bacterium member of the family Chromatiaceae isolated from Nakabusa hot spring, Japan.</title>
        <authorList>
            <person name="Saini M.K."/>
            <person name="Hanada S."/>
            <person name="Tank M."/>
        </authorList>
    </citation>
    <scope>NUCLEOTIDE SEQUENCE [LARGE SCALE GENOMIC DNA]</scope>
    <source>
        <strain evidence="5">No.7</strain>
    </source>
</reference>
<keyword evidence="2" id="KW-0119">Carbohydrate metabolism</keyword>
<dbReference type="SUPFAM" id="SSF88713">
    <property type="entry name" value="Glycoside hydrolase/deacetylase"/>
    <property type="match status" value="1"/>
</dbReference>
<name>A0A6G7VDK6_9GAMM</name>
<organism evidence="4 5">
    <name type="scientific">Caldichromatium japonicum</name>
    <dbReference type="NCBI Taxonomy" id="2699430"/>
    <lineage>
        <taxon>Bacteria</taxon>
        <taxon>Pseudomonadati</taxon>
        <taxon>Pseudomonadota</taxon>
        <taxon>Gammaproteobacteria</taxon>
        <taxon>Chromatiales</taxon>
        <taxon>Chromatiaceae</taxon>
        <taxon>Caldichromatium</taxon>
    </lineage>
</organism>
<dbReference type="InterPro" id="IPR004300">
    <property type="entry name" value="Glyco_hydro_57_N"/>
</dbReference>
<sequence length="400" mass="45738">MTTERIFHAIGLHMHQPPGNLHLLHEANPWEAEQILRCYERAVRYAEQYRDVARLHVSFSGVLLEQLLDPGIVDHYRGCVDIPAMLERYRTATNIEILGTGYYHPIIPLIPHADWSEQITLGRTIIEQVFGRAPRGFWPPELAFSMEMIPLLTRAGYEYALVDSVHVRPADGLNDTLRPYRACHEGLCLTIIPRDRDLSNAQGHGCNPHWLRDELSWRVAVSPRPDEDRLFVTWSDGENGAWFRQTHEPSGFFGHFWAPYLEQCRSGEIPVQPILLSDYLDCCRPIAPAHVQTGTWSAHASGYDNFLHWVGSDHQRQVLAEIHHLSERYWSLRRLCPVTDHETGQSLTYARRQILEAQTSCFLYWGEAWLPYLQARTRAAGQALAEAASRLDGCSSDKAS</sequence>
<proteinExistence type="inferred from homology"/>
<dbReference type="InterPro" id="IPR011330">
    <property type="entry name" value="Glyco_hydro/deAcase_b/a-brl"/>
</dbReference>
<evidence type="ECO:0000313" key="4">
    <source>
        <dbReference type="EMBL" id="QIK38153.1"/>
    </source>
</evidence>
<dbReference type="KEGG" id="cjap:GWK36_09355"/>
<dbReference type="InterPro" id="IPR052046">
    <property type="entry name" value="GH57_Enzymes"/>
</dbReference>
<dbReference type="PANTHER" id="PTHR36306:SF1">
    <property type="entry name" value="ALPHA-AMYLASE-RELATED"/>
    <property type="match status" value="1"/>
</dbReference>
<keyword evidence="5" id="KW-1185">Reference proteome</keyword>
<dbReference type="RefSeq" id="WP_166270917.1">
    <property type="nucleotide sequence ID" value="NZ_CP048029.1"/>
</dbReference>
<dbReference type="EMBL" id="CP048029">
    <property type="protein sequence ID" value="QIK38153.1"/>
    <property type="molecule type" value="Genomic_DNA"/>
</dbReference>
<keyword evidence="4" id="KW-0378">Hydrolase</keyword>
<evidence type="ECO:0000256" key="1">
    <source>
        <dbReference type="ARBA" id="ARBA00006821"/>
    </source>
</evidence>